<reference evidence="17" key="1">
    <citation type="submission" date="2016-10" db="EMBL/GenBank/DDBJ databases">
        <authorList>
            <person name="Varghese N."/>
            <person name="Submissions S."/>
        </authorList>
    </citation>
    <scope>NUCLEOTIDE SEQUENCE [LARGE SCALE GENOMIC DNA]</scope>
    <source>
        <strain evidence="17">DSM 46838</strain>
    </source>
</reference>
<dbReference type="PANTHER" id="PTHR43373:SF1">
    <property type="entry name" value="NA(+)_H(+) ANTIPORTER SUBUNIT A"/>
    <property type="match status" value="1"/>
</dbReference>
<feature type="transmembrane region" description="Helical" evidence="11">
    <location>
        <begin position="486"/>
        <end position="511"/>
    </location>
</feature>
<keyword evidence="8 11" id="KW-0472">Membrane</keyword>
<gene>
    <name evidence="16" type="ORF">SAMN05216574_106127</name>
</gene>
<evidence type="ECO:0000256" key="5">
    <source>
        <dbReference type="ARBA" id="ARBA00022692"/>
    </source>
</evidence>
<dbReference type="OrthoDB" id="9811798at2"/>
<dbReference type="STRING" id="1798228.SAMN05216574_106127"/>
<feature type="transmembrane region" description="Helical" evidence="11">
    <location>
        <begin position="236"/>
        <end position="254"/>
    </location>
</feature>
<feature type="transmembrane region" description="Helical" evidence="11">
    <location>
        <begin position="266"/>
        <end position="287"/>
    </location>
</feature>
<dbReference type="GO" id="GO:0015297">
    <property type="term" value="F:antiporter activity"/>
    <property type="evidence" value="ECO:0007669"/>
    <property type="project" value="UniProtKB-KW"/>
</dbReference>
<dbReference type="PRINTS" id="PR01434">
    <property type="entry name" value="NADHDHGNASE5"/>
</dbReference>
<feature type="domain" description="MrpA C-terminal/MbhD" evidence="14">
    <location>
        <begin position="598"/>
        <end position="661"/>
    </location>
</feature>
<keyword evidence="17" id="KW-1185">Reference proteome</keyword>
<feature type="domain" description="NADH:quinone oxidoreductase/Mrp antiporter transmembrane" evidence="12">
    <location>
        <begin position="125"/>
        <end position="413"/>
    </location>
</feature>
<dbReference type="GO" id="GO:0005886">
    <property type="term" value="C:plasma membrane"/>
    <property type="evidence" value="ECO:0007669"/>
    <property type="project" value="UniProtKB-SubCell"/>
</dbReference>
<feature type="transmembrane region" description="Helical" evidence="11">
    <location>
        <begin position="129"/>
        <end position="146"/>
    </location>
</feature>
<evidence type="ECO:0000256" key="10">
    <source>
        <dbReference type="SAM" id="MobiDB-lite"/>
    </source>
</evidence>
<feature type="transmembrane region" description="Helical" evidence="11">
    <location>
        <begin position="402"/>
        <end position="424"/>
    </location>
</feature>
<evidence type="ECO:0000256" key="4">
    <source>
        <dbReference type="ARBA" id="ARBA00022475"/>
    </source>
</evidence>
<keyword evidence="4" id="KW-1003">Cell membrane</keyword>
<feature type="transmembrane region" description="Helical" evidence="11">
    <location>
        <begin position="74"/>
        <end position="93"/>
    </location>
</feature>
<feature type="transmembrane region" description="Helical" evidence="11">
    <location>
        <begin position="158"/>
        <end position="179"/>
    </location>
</feature>
<dbReference type="InterPro" id="IPR025383">
    <property type="entry name" value="MrpA_C/MbhD"/>
</dbReference>
<organism evidence="16 17">
    <name type="scientific">Blastococcus tunisiensis</name>
    <dbReference type="NCBI Taxonomy" id="1798228"/>
    <lineage>
        <taxon>Bacteria</taxon>
        <taxon>Bacillati</taxon>
        <taxon>Actinomycetota</taxon>
        <taxon>Actinomycetes</taxon>
        <taxon>Geodermatophilales</taxon>
        <taxon>Geodermatophilaceae</taxon>
        <taxon>Blastococcus</taxon>
    </lineage>
</organism>
<dbReference type="Pfam" id="PF00361">
    <property type="entry name" value="Proton_antipo_M"/>
    <property type="match status" value="1"/>
</dbReference>
<feature type="domain" description="MrpA C-terminal/MbhE" evidence="15">
    <location>
        <begin position="686"/>
        <end position="749"/>
    </location>
</feature>
<evidence type="ECO:0000313" key="16">
    <source>
        <dbReference type="EMBL" id="SFE84025.1"/>
    </source>
</evidence>
<protein>
    <submittedName>
        <fullName evidence="16">Multisubunit sodium/proton antiporter, MrpA subunit</fullName>
    </submittedName>
</protein>
<evidence type="ECO:0000259" key="15">
    <source>
        <dbReference type="Pfam" id="PF20501"/>
    </source>
</evidence>
<keyword evidence="2" id="KW-0813">Transport</keyword>
<dbReference type="Pfam" id="PF00662">
    <property type="entry name" value="Proton_antipo_N"/>
    <property type="match status" value="1"/>
</dbReference>
<feature type="transmembrane region" description="Helical" evidence="11">
    <location>
        <begin position="445"/>
        <end position="466"/>
    </location>
</feature>
<proteinExistence type="predicted"/>
<evidence type="ECO:0000256" key="3">
    <source>
        <dbReference type="ARBA" id="ARBA00022449"/>
    </source>
</evidence>
<feature type="transmembrane region" description="Helical" evidence="11">
    <location>
        <begin position="676"/>
        <end position="695"/>
    </location>
</feature>
<evidence type="ECO:0000256" key="8">
    <source>
        <dbReference type="ARBA" id="ARBA00023136"/>
    </source>
</evidence>
<feature type="transmembrane region" description="Helical" evidence="11">
    <location>
        <begin position="294"/>
        <end position="312"/>
    </location>
</feature>
<dbReference type="InterPro" id="IPR050616">
    <property type="entry name" value="CPA3_Na-H_Antiporter_A"/>
</dbReference>
<feature type="domain" description="NADH-Ubiquinone oxidoreductase (complex I) chain 5 N-terminal" evidence="13">
    <location>
        <begin position="64"/>
        <end position="107"/>
    </location>
</feature>
<evidence type="ECO:0000256" key="6">
    <source>
        <dbReference type="ARBA" id="ARBA00022989"/>
    </source>
</evidence>
<evidence type="ECO:0000256" key="9">
    <source>
        <dbReference type="RuleBase" id="RU000320"/>
    </source>
</evidence>
<dbReference type="EMBL" id="FOND01000006">
    <property type="protein sequence ID" value="SFE84025.1"/>
    <property type="molecule type" value="Genomic_DNA"/>
</dbReference>
<dbReference type="AlphaFoldDB" id="A0A1I2DTX3"/>
<keyword evidence="7" id="KW-0406">Ion transport</keyword>
<feature type="transmembrane region" description="Helical" evidence="11">
    <location>
        <begin position="735"/>
        <end position="755"/>
    </location>
</feature>
<keyword evidence="3" id="KW-0050">Antiport</keyword>
<dbReference type="Proteomes" id="UP000198589">
    <property type="component" value="Unassembled WGS sequence"/>
</dbReference>
<dbReference type="InterPro" id="IPR001516">
    <property type="entry name" value="Proton_antipo_N"/>
</dbReference>
<feature type="transmembrane region" description="Helical" evidence="11">
    <location>
        <begin position="318"/>
        <end position="342"/>
    </location>
</feature>
<evidence type="ECO:0000256" key="2">
    <source>
        <dbReference type="ARBA" id="ARBA00022448"/>
    </source>
</evidence>
<name>A0A1I2DTX3_9ACTN</name>
<feature type="transmembrane region" description="Helical" evidence="11">
    <location>
        <begin position="591"/>
        <end position="609"/>
    </location>
</feature>
<evidence type="ECO:0000256" key="7">
    <source>
        <dbReference type="ARBA" id="ARBA00023065"/>
    </source>
</evidence>
<keyword evidence="6 11" id="KW-1133">Transmembrane helix</keyword>
<evidence type="ECO:0000259" key="14">
    <source>
        <dbReference type="Pfam" id="PF13244"/>
    </source>
</evidence>
<evidence type="ECO:0000259" key="13">
    <source>
        <dbReference type="Pfam" id="PF00662"/>
    </source>
</evidence>
<dbReference type="InterPro" id="IPR046806">
    <property type="entry name" value="MrpA_C/MbhE"/>
</dbReference>
<feature type="transmembrane region" description="Helical" evidence="11">
    <location>
        <begin position="558"/>
        <end position="579"/>
    </location>
</feature>
<feature type="transmembrane region" description="Helical" evidence="11">
    <location>
        <begin position="616"/>
        <end position="633"/>
    </location>
</feature>
<feature type="transmembrane region" description="Helical" evidence="11">
    <location>
        <begin position="363"/>
        <end position="382"/>
    </location>
</feature>
<feature type="region of interest" description="Disordered" evidence="10">
    <location>
        <begin position="759"/>
        <end position="783"/>
    </location>
</feature>
<sequence>MYLLLLGHLVAAVLAAALVPRWGSRALAVGALAPAASFGWLLVAVPDVLAGTPREAGVAWAPALGLELPLRLDALALVLALVVTGVGTLVLLYGIHYFADREQGLARTVGVLVFFAGAMLLLVLADDVLALYVAWELTTVCSFLLIGDGGRDGEHRSAALRALLVTTGAGFALLLGLLLLGDAVGSYRLSAILADPPTGTQAGVAAVLVLVGALAKSAQVPFHPWLPAAMIAPTPVSAYLHAAAMVKAGIYLIARLAPALAEVLPWRPLVLAVGVATMLLGGWRALAQTDLKRLLAYGTIAQLGFLVVLLGAGTRTAALAGGTMLLAHALFKSTLFLVVGIIDHEAGTRDLRELSGLLRRAPGLAVVAGLACLSMAGLPPTIGYLGKETAFEAFLEPGPGHGWVLAGIVAGSVLTAAYTLRFLWGAFADRPGVGQPLEHRPAPGFLAPAAVLGLGCLVAGLVPAAIDALAGGYAEAYPDEHGFHLALWHGVGPPLLLSLLTLVLGAALHVWRDLVDAARAALPPTPTALGAQDRLAHGVLTGAGALTRWTQVGSLPGYLMAVLLTVSLAPGGVLLAGVGVPDGLRAWDTPAQALVGAAVLLAVAGVVLIHRRITAVLMLSAVGYLVGLLFLIHGAPDLALTQVLVETLTLLVFVLVIRRMPAEVRRPPQPLRIARLVAASLIGAFATLATLVAGARHVPSRSAAGYLETAPEEGGPNVVAVIISEFRALDTLGELTVLTVAATGVASLVLVNSRLRGTPRGDARDGRTGGADDREAVREAGRT</sequence>
<dbReference type="Pfam" id="PF20501">
    <property type="entry name" value="MbhE"/>
    <property type="match status" value="1"/>
</dbReference>
<feature type="transmembrane region" description="Helical" evidence="11">
    <location>
        <begin position="105"/>
        <end position="123"/>
    </location>
</feature>
<dbReference type="Pfam" id="PF13244">
    <property type="entry name" value="MbhD"/>
    <property type="match status" value="1"/>
</dbReference>
<evidence type="ECO:0000259" key="12">
    <source>
        <dbReference type="Pfam" id="PF00361"/>
    </source>
</evidence>
<evidence type="ECO:0000256" key="1">
    <source>
        <dbReference type="ARBA" id="ARBA00004651"/>
    </source>
</evidence>
<dbReference type="PANTHER" id="PTHR43373">
    <property type="entry name" value="NA(+)/H(+) ANTIPORTER SUBUNIT"/>
    <property type="match status" value="1"/>
</dbReference>
<evidence type="ECO:0000313" key="17">
    <source>
        <dbReference type="Proteomes" id="UP000198589"/>
    </source>
</evidence>
<comment type="subcellular location">
    <subcellularLocation>
        <location evidence="1">Cell membrane</location>
        <topology evidence="1">Multi-pass membrane protein</topology>
    </subcellularLocation>
    <subcellularLocation>
        <location evidence="9">Membrane</location>
        <topology evidence="9">Multi-pass membrane protein</topology>
    </subcellularLocation>
</comment>
<accession>A0A1I2DTX3</accession>
<evidence type="ECO:0000256" key="11">
    <source>
        <dbReference type="SAM" id="Phobius"/>
    </source>
</evidence>
<keyword evidence="5 9" id="KW-0812">Transmembrane</keyword>
<dbReference type="InterPro" id="IPR001750">
    <property type="entry name" value="ND/Mrp_TM"/>
</dbReference>
<dbReference type="GO" id="GO:0006811">
    <property type="term" value="P:monoatomic ion transport"/>
    <property type="evidence" value="ECO:0007669"/>
    <property type="project" value="UniProtKB-KW"/>
</dbReference>
<feature type="transmembrane region" description="Helical" evidence="11">
    <location>
        <begin position="639"/>
        <end position="656"/>
    </location>
</feature>
<dbReference type="RefSeq" id="WP_092196791.1">
    <property type="nucleotide sequence ID" value="NZ_FOND01000006.1"/>
</dbReference>
<feature type="transmembrane region" description="Helical" evidence="11">
    <location>
        <begin position="199"/>
        <end position="215"/>
    </location>
</feature>